<keyword evidence="2" id="KW-1185">Reference proteome</keyword>
<sequence>MNQPGDTLCYVSTARCAVSSFTYAKRITRLIFRAFWHPGRGRVKSYLHWIWRELM</sequence>
<evidence type="ECO:0000313" key="2">
    <source>
        <dbReference type="Proteomes" id="UP000185911"/>
    </source>
</evidence>
<gene>
    <name evidence="1" type="ORF">BLL52_0686</name>
</gene>
<protein>
    <submittedName>
        <fullName evidence="1">Uncharacterized protein</fullName>
    </submittedName>
</protein>
<dbReference type="Proteomes" id="UP000185911">
    <property type="component" value="Unassembled WGS sequence"/>
</dbReference>
<dbReference type="EMBL" id="MSYM01000006">
    <property type="protein sequence ID" value="OLP08060.1"/>
    <property type="molecule type" value="Genomic_DNA"/>
</dbReference>
<name>A0A1Q8YJI5_9BURK</name>
<proteinExistence type="predicted"/>
<comment type="caution">
    <text evidence="1">The sequence shown here is derived from an EMBL/GenBank/DDBJ whole genome shotgun (WGS) entry which is preliminary data.</text>
</comment>
<organism evidence="1 2">
    <name type="scientific">Rhodoferax antarcticus ANT.BR</name>
    <dbReference type="NCBI Taxonomy" id="1111071"/>
    <lineage>
        <taxon>Bacteria</taxon>
        <taxon>Pseudomonadati</taxon>
        <taxon>Pseudomonadota</taxon>
        <taxon>Betaproteobacteria</taxon>
        <taxon>Burkholderiales</taxon>
        <taxon>Comamonadaceae</taxon>
        <taxon>Rhodoferax</taxon>
    </lineage>
</organism>
<accession>A0A1Q8YJI5</accession>
<evidence type="ECO:0000313" key="1">
    <source>
        <dbReference type="EMBL" id="OLP08060.1"/>
    </source>
</evidence>
<reference evidence="1 2" key="1">
    <citation type="submission" date="2017-01" db="EMBL/GenBank/DDBJ databases">
        <title>Genome sequence of Rhodoferax antarcticus ANT.BR, a psychrophilic purple nonsulfur bacterium from an Antarctic microbial mat.</title>
        <authorList>
            <person name="Baker J."/>
            <person name="Riester C."/>
            <person name="Skinner B."/>
            <person name="Newell A."/>
            <person name="Swingley W."/>
            <person name="Madigan M."/>
            <person name="Jung D."/>
            <person name="Asao M."/>
            <person name="Chen M."/>
            <person name="Loughlin P."/>
            <person name="Pan H."/>
            <person name="Lin S."/>
            <person name="Li N."/>
            <person name="Shaw J."/>
            <person name="Prado M."/>
            <person name="Sherman C."/>
            <person name="Li X."/>
            <person name="Tang J."/>
            <person name="Blankenship R."/>
            <person name="Zhao T."/>
            <person name="Touchman J."/>
            <person name="Sattley M."/>
        </authorList>
    </citation>
    <scope>NUCLEOTIDE SEQUENCE [LARGE SCALE GENOMIC DNA]</scope>
    <source>
        <strain evidence="1 2">ANT.BR</strain>
    </source>
</reference>
<dbReference type="AlphaFoldDB" id="A0A1Q8YJI5"/>